<feature type="chain" id="PRO_5045221755" description="DUF3298 domain-containing protein" evidence="2">
    <location>
        <begin position="21"/>
        <end position="281"/>
    </location>
</feature>
<dbReference type="Gene3D" id="3.90.640.20">
    <property type="entry name" value="Heat-shock cognate protein, ATPase"/>
    <property type="match status" value="1"/>
</dbReference>
<organism evidence="4 5">
    <name type="scientific">Pseudoxanthomonas kaohsiungensis</name>
    <dbReference type="NCBI Taxonomy" id="283923"/>
    <lineage>
        <taxon>Bacteria</taxon>
        <taxon>Pseudomonadati</taxon>
        <taxon>Pseudomonadota</taxon>
        <taxon>Gammaproteobacteria</taxon>
        <taxon>Lysobacterales</taxon>
        <taxon>Lysobacteraceae</taxon>
        <taxon>Pseudoxanthomonas</taxon>
    </lineage>
</organism>
<keyword evidence="5" id="KW-1185">Reference proteome</keyword>
<gene>
    <name evidence="4" type="ORF">ACFQ2N_05785</name>
</gene>
<sequence>MTLNRPIRIVLALLLLPAAAACQRGNDPVPATPDPGPAAAAAPEPSAPVAAAEAPVSLEDVIETDPRYVVGISYPPGAAADPGLARALHGYAEAARAELMQAVSGLREKPTAPYELSLGFREVMRSSEVVAVAADGSLYTGGAHGQPLLARFVWLPRQQRMLTAQDLLASPEGWRSVADYVGEQLGAAAHTRAADEALESGDRERLLAVALRMIDEGTRPVPENFAQFEPVPAADGRIAALRFVFPPYQVGPYADGVQRVEVPAAVLKPLLAPDVSPLFVP</sequence>
<comment type="caution">
    <text evidence="4">The sequence shown here is derived from an EMBL/GenBank/DDBJ whole genome shotgun (WGS) entry which is preliminary data.</text>
</comment>
<feature type="domain" description="DUF3298" evidence="3">
    <location>
        <begin position="240"/>
        <end position="263"/>
    </location>
</feature>
<feature type="signal peptide" evidence="2">
    <location>
        <begin position="1"/>
        <end position="20"/>
    </location>
</feature>
<accession>A0ABW3LW77</accession>
<proteinExistence type="predicted"/>
<protein>
    <recommendedName>
        <fullName evidence="3">DUF3298 domain-containing protein</fullName>
    </recommendedName>
</protein>
<dbReference type="InterPro" id="IPR037126">
    <property type="entry name" value="PdaC/RsiV-like_sf"/>
</dbReference>
<dbReference type="EMBL" id="JBHTKN010000003">
    <property type="protein sequence ID" value="MFD1041857.1"/>
    <property type="molecule type" value="Genomic_DNA"/>
</dbReference>
<evidence type="ECO:0000256" key="1">
    <source>
        <dbReference type="SAM" id="MobiDB-lite"/>
    </source>
</evidence>
<feature type="compositionally biased region" description="Low complexity" evidence="1">
    <location>
        <begin position="37"/>
        <end position="46"/>
    </location>
</feature>
<name>A0ABW3LW77_9GAMM</name>
<reference evidence="5" key="1">
    <citation type="journal article" date="2019" name="Int. J. Syst. Evol. Microbiol.">
        <title>The Global Catalogue of Microorganisms (GCM) 10K type strain sequencing project: providing services to taxonomists for standard genome sequencing and annotation.</title>
        <authorList>
            <consortium name="The Broad Institute Genomics Platform"/>
            <consortium name="The Broad Institute Genome Sequencing Center for Infectious Disease"/>
            <person name="Wu L."/>
            <person name="Ma J."/>
        </authorList>
    </citation>
    <scope>NUCLEOTIDE SEQUENCE [LARGE SCALE GENOMIC DNA]</scope>
    <source>
        <strain evidence="5">CCUG 55854</strain>
    </source>
</reference>
<evidence type="ECO:0000256" key="2">
    <source>
        <dbReference type="SAM" id="SignalP"/>
    </source>
</evidence>
<evidence type="ECO:0000259" key="3">
    <source>
        <dbReference type="Pfam" id="PF11738"/>
    </source>
</evidence>
<dbReference type="PROSITE" id="PS51257">
    <property type="entry name" value="PROKAR_LIPOPROTEIN"/>
    <property type="match status" value="1"/>
</dbReference>
<keyword evidence="2" id="KW-0732">Signal</keyword>
<evidence type="ECO:0000313" key="4">
    <source>
        <dbReference type="EMBL" id="MFD1041857.1"/>
    </source>
</evidence>
<dbReference type="RefSeq" id="WP_162375613.1">
    <property type="nucleotide sequence ID" value="NZ_JBHTKN010000003.1"/>
</dbReference>
<dbReference type="InterPro" id="IPR021729">
    <property type="entry name" value="DUF3298"/>
</dbReference>
<dbReference type="Proteomes" id="UP001597033">
    <property type="component" value="Unassembled WGS sequence"/>
</dbReference>
<feature type="region of interest" description="Disordered" evidence="1">
    <location>
        <begin position="26"/>
        <end position="46"/>
    </location>
</feature>
<dbReference type="Pfam" id="PF11738">
    <property type="entry name" value="DUF3298"/>
    <property type="match status" value="1"/>
</dbReference>
<evidence type="ECO:0000313" key="5">
    <source>
        <dbReference type="Proteomes" id="UP001597033"/>
    </source>
</evidence>